<keyword evidence="9" id="KW-1185">Reference proteome</keyword>
<evidence type="ECO:0000256" key="5">
    <source>
        <dbReference type="ARBA" id="ARBA00022989"/>
    </source>
</evidence>
<accession>A0A848GW23</accession>
<evidence type="ECO:0000256" key="7">
    <source>
        <dbReference type="SAM" id="Phobius"/>
    </source>
</evidence>
<organism evidence="8 9">
    <name type="scientific">Ramlibacter agri</name>
    <dbReference type="NCBI Taxonomy" id="2728837"/>
    <lineage>
        <taxon>Bacteria</taxon>
        <taxon>Pseudomonadati</taxon>
        <taxon>Pseudomonadota</taxon>
        <taxon>Betaproteobacteria</taxon>
        <taxon>Burkholderiales</taxon>
        <taxon>Comamonadaceae</taxon>
        <taxon>Ramlibacter</taxon>
    </lineage>
</organism>
<name>A0A848GW23_9BURK</name>
<evidence type="ECO:0000313" key="8">
    <source>
        <dbReference type="EMBL" id="NML42327.1"/>
    </source>
</evidence>
<dbReference type="PANTHER" id="PTHR33884:SF7">
    <property type="entry name" value="BSL8023 PROTEIN"/>
    <property type="match status" value="1"/>
</dbReference>
<dbReference type="Proteomes" id="UP000541185">
    <property type="component" value="Unassembled WGS sequence"/>
</dbReference>
<dbReference type="InterPro" id="IPR007341">
    <property type="entry name" value="Transgly_assoc"/>
</dbReference>
<keyword evidence="3" id="KW-1003">Cell membrane</keyword>
<gene>
    <name evidence="8" type="ORF">HHL11_01105</name>
</gene>
<dbReference type="RefSeq" id="WP_169416542.1">
    <property type="nucleotide sequence ID" value="NZ_JABBFX010000001.1"/>
</dbReference>
<protein>
    <submittedName>
        <fullName evidence="8">GlsB/YeaQ/YmgE family stress response membrane protein</fullName>
    </submittedName>
</protein>
<evidence type="ECO:0000256" key="6">
    <source>
        <dbReference type="ARBA" id="ARBA00023136"/>
    </source>
</evidence>
<feature type="transmembrane region" description="Helical" evidence="7">
    <location>
        <begin position="59"/>
        <end position="78"/>
    </location>
</feature>
<reference evidence="8 9" key="1">
    <citation type="submission" date="2020-04" db="EMBL/GenBank/DDBJ databases">
        <title>Ramlibacter sp. G-1-2-2 isolated from soil.</title>
        <authorList>
            <person name="Dahal R.H."/>
        </authorList>
    </citation>
    <scope>NUCLEOTIDE SEQUENCE [LARGE SCALE GENOMIC DNA]</scope>
    <source>
        <strain evidence="8 9">G-1-2-2</strain>
    </source>
</reference>
<evidence type="ECO:0000313" key="9">
    <source>
        <dbReference type="Proteomes" id="UP000541185"/>
    </source>
</evidence>
<comment type="similarity">
    <text evidence="2">Belongs to the UPF0410 family.</text>
</comment>
<dbReference type="PANTHER" id="PTHR33884">
    <property type="entry name" value="UPF0410 PROTEIN YMGE"/>
    <property type="match status" value="1"/>
</dbReference>
<feature type="transmembrane region" description="Helical" evidence="7">
    <location>
        <begin position="29"/>
        <end position="47"/>
    </location>
</feature>
<dbReference type="Pfam" id="PF04226">
    <property type="entry name" value="Transgly_assoc"/>
    <property type="match status" value="1"/>
</dbReference>
<evidence type="ECO:0000256" key="3">
    <source>
        <dbReference type="ARBA" id="ARBA00022475"/>
    </source>
</evidence>
<proteinExistence type="inferred from homology"/>
<evidence type="ECO:0000256" key="4">
    <source>
        <dbReference type="ARBA" id="ARBA00022692"/>
    </source>
</evidence>
<sequence length="86" mass="8995">MTIIGTIVVGFIVGLLARALKPGNDRMGIILTTLLGIAGALIAQYVGEAMGWYAPGQPAGWIASIIGAIVLLVIVGLFRGRQHRVL</sequence>
<evidence type="ECO:0000256" key="1">
    <source>
        <dbReference type="ARBA" id="ARBA00004651"/>
    </source>
</evidence>
<dbReference type="GO" id="GO:0005886">
    <property type="term" value="C:plasma membrane"/>
    <property type="evidence" value="ECO:0007669"/>
    <property type="project" value="UniProtKB-SubCell"/>
</dbReference>
<keyword evidence="5 7" id="KW-1133">Transmembrane helix</keyword>
<dbReference type="EMBL" id="JABBFX010000001">
    <property type="protein sequence ID" value="NML42327.1"/>
    <property type="molecule type" value="Genomic_DNA"/>
</dbReference>
<keyword evidence="4 7" id="KW-0812">Transmembrane</keyword>
<comment type="subcellular location">
    <subcellularLocation>
        <location evidence="1">Cell membrane</location>
        <topology evidence="1">Multi-pass membrane protein</topology>
    </subcellularLocation>
</comment>
<keyword evidence="6 7" id="KW-0472">Membrane</keyword>
<dbReference type="AlphaFoldDB" id="A0A848GW23"/>
<comment type="caution">
    <text evidence="8">The sequence shown here is derived from an EMBL/GenBank/DDBJ whole genome shotgun (WGS) entry which is preliminary data.</text>
</comment>
<evidence type="ECO:0000256" key="2">
    <source>
        <dbReference type="ARBA" id="ARBA00011006"/>
    </source>
</evidence>